<keyword evidence="2" id="KW-0805">Transcription regulation</keyword>
<accession>A0A8H7BIF3</accession>
<evidence type="ECO:0000256" key="2">
    <source>
        <dbReference type="ARBA" id="ARBA00023015"/>
    </source>
</evidence>
<keyword evidence="5" id="KW-0539">Nucleus</keyword>
<organism evidence="8 9">
    <name type="scientific">Apophysomyces ossiformis</name>
    <dbReference type="NCBI Taxonomy" id="679940"/>
    <lineage>
        <taxon>Eukaryota</taxon>
        <taxon>Fungi</taxon>
        <taxon>Fungi incertae sedis</taxon>
        <taxon>Mucoromycota</taxon>
        <taxon>Mucoromycotina</taxon>
        <taxon>Mucoromycetes</taxon>
        <taxon>Mucorales</taxon>
        <taxon>Mucorineae</taxon>
        <taxon>Mucoraceae</taxon>
        <taxon>Apophysomyces</taxon>
    </lineage>
</organism>
<evidence type="ECO:0000259" key="7">
    <source>
        <dbReference type="PROSITE" id="PS50811"/>
    </source>
</evidence>
<name>A0A8H7BIF3_9FUNG</name>
<dbReference type="InterPro" id="IPR036576">
    <property type="entry name" value="WRKY_dom_sf"/>
</dbReference>
<keyword evidence="4" id="KW-0804">Transcription</keyword>
<dbReference type="SUPFAM" id="SSF118290">
    <property type="entry name" value="WRKY DNA-binding domain"/>
    <property type="match status" value="1"/>
</dbReference>
<comment type="caution">
    <text evidence="8">The sequence shown here is derived from an EMBL/GenBank/DDBJ whole genome shotgun (WGS) entry which is preliminary data.</text>
</comment>
<evidence type="ECO:0000313" key="9">
    <source>
        <dbReference type="Proteomes" id="UP000605846"/>
    </source>
</evidence>
<protein>
    <recommendedName>
        <fullName evidence="7">WRKY domain-containing protein</fullName>
    </recommendedName>
</protein>
<dbReference type="SMART" id="SM00774">
    <property type="entry name" value="WRKY"/>
    <property type="match status" value="1"/>
</dbReference>
<feature type="compositionally biased region" description="Polar residues" evidence="6">
    <location>
        <begin position="1"/>
        <end position="11"/>
    </location>
</feature>
<evidence type="ECO:0000256" key="1">
    <source>
        <dbReference type="ARBA" id="ARBA00004123"/>
    </source>
</evidence>
<feature type="compositionally biased region" description="Low complexity" evidence="6">
    <location>
        <begin position="95"/>
        <end position="106"/>
    </location>
</feature>
<keyword evidence="3" id="KW-0238">DNA-binding</keyword>
<dbReference type="PROSITE" id="PS50811">
    <property type="entry name" value="WRKY"/>
    <property type="match status" value="1"/>
</dbReference>
<feature type="region of interest" description="Disordered" evidence="6">
    <location>
        <begin position="1"/>
        <end position="31"/>
    </location>
</feature>
<comment type="subcellular location">
    <subcellularLocation>
        <location evidence="1">Nucleus</location>
    </subcellularLocation>
</comment>
<reference evidence="8" key="1">
    <citation type="submission" date="2020-01" db="EMBL/GenBank/DDBJ databases">
        <title>Genome Sequencing of Three Apophysomyces-Like Fungal Strains Confirms a Novel Fungal Genus in the Mucoromycota with divergent Burkholderia-like Endosymbiotic Bacteria.</title>
        <authorList>
            <person name="Stajich J.E."/>
            <person name="Macias A.M."/>
            <person name="Carter-House D."/>
            <person name="Lovett B."/>
            <person name="Kasson L.R."/>
            <person name="Berry K."/>
            <person name="Grigoriev I."/>
            <person name="Chang Y."/>
            <person name="Spatafora J."/>
            <person name="Kasson M.T."/>
        </authorList>
    </citation>
    <scope>NUCLEOTIDE SEQUENCE</scope>
    <source>
        <strain evidence="8">NRRL A-21654</strain>
    </source>
</reference>
<evidence type="ECO:0000256" key="4">
    <source>
        <dbReference type="ARBA" id="ARBA00023163"/>
    </source>
</evidence>
<dbReference type="Gene3D" id="2.20.25.80">
    <property type="entry name" value="WRKY domain"/>
    <property type="match status" value="1"/>
</dbReference>
<evidence type="ECO:0000256" key="5">
    <source>
        <dbReference type="ARBA" id="ARBA00023242"/>
    </source>
</evidence>
<evidence type="ECO:0000256" key="3">
    <source>
        <dbReference type="ARBA" id="ARBA00023125"/>
    </source>
</evidence>
<sequence length="279" mass="31551">METSDITSRNNIPAKRSHSLSSLMNPEPSEQLKTEPLFCELKNIVAQYELQPELLRLILTSKIEEDKRRTEEAKLRFKQLDLYLQKHGASETPDSSGGTSTSYSQQEAPQKRRRLSSQQYYETPSSSTVKLSLYDHHERRQSAAAAMLAMGSNLTARSSSIPSPSPPNTFYPSPIEICDDMNDSLLPPSAGRRRREVLSISKIVETHDFPYYDGYFWKNNGNTTQKKTGCKSTYYKCSHSAQGCPVNKTVTAKENGNYIIKYRGEHLPICGKVERICDL</sequence>
<gene>
    <name evidence="8" type="ORF">EC973_002385</name>
</gene>
<feature type="region of interest" description="Disordered" evidence="6">
    <location>
        <begin position="88"/>
        <end position="124"/>
    </location>
</feature>
<evidence type="ECO:0000256" key="6">
    <source>
        <dbReference type="SAM" id="MobiDB-lite"/>
    </source>
</evidence>
<dbReference type="InterPro" id="IPR003657">
    <property type="entry name" value="WRKY_dom"/>
</dbReference>
<dbReference type="GO" id="GO:0043565">
    <property type="term" value="F:sequence-specific DNA binding"/>
    <property type="evidence" value="ECO:0007669"/>
    <property type="project" value="InterPro"/>
</dbReference>
<dbReference type="GO" id="GO:0003700">
    <property type="term" value="F:DNA-binding transcription factor activity"/>
    <property type="evidence" value="ECO:0007669"/>
    <property type="project" value="InterPro"/>
</dbReference>
<keyword evidence="9" id="KW-1185">Reference proteome</keyword>
<dbReference type="GO" id="GO:0005634">
    <property type="term" value="C:nucleus"/>
    <property type="evidence" value="ECO:0007669"/>
    <property type="project" value="UniProtKB-SubCell"/>
</dbReference>
<dbReference type="Pfam" id="PF03106">
    <property type="entry name" value="WRKY"/>
    <property type="match status" value="1"/>
</dbReference>
<dbReference type="AlphaFoldDB" id="A0A8H7BIF3"/>
<dbReference type="Proteomes" id="UP000605846">
    <property type="component" value="Unassembled WGS sequence"/>
</dbReference>
<proteinExistence type="predicted"/>
<dbReference type="OrthoDB" id="2362414at2759"/>
<dbReference type="EMBL" id="JABAYA010000165">
    <property type="protein sequence ID" value="KAF7723051.1"/>
    <property type="molecule type" value="Genomic_DNA"/>
</dbReference>
<feature type="domain" description="WRKY" evidence="7">
    <location>
        <begin position="213"/>
        <end position="266"/>
    </location>
</feature>
<evidence type="ECO:0000313" key="8">
    <source>
        <dbReference type="EMBL" id="KAF7723051.1"/>
    </source>
</evidence>